<evidence type="ECO:0000256" key="2">
    <source>
        <dbReference type="ARBA" id="ARBA00022448"/>
    </source>
</evidence>
<dbReference type="InterPro" id="IPR027417">
    <property type="entry name" value="P-loop_NTPase"/>
</dbReference>
<proteinExistence type="inferred from homology"/>
<dbReference type="SMART" id="SM00382">
    <property type="entry name" value="AAA"/>
    <property type="match status" value="1"/>
</dbReference>
<dbReference type="EMBL" id="CP003137">
    <property type="protein sequence ID" value="AEV95812.1"/>
    <property type="molecule type" value="Genomic_DNA"/>
</dbReference>
<gene>
    <name evidence="6" type="ordered locus">PECL_1594</name>
</gene>
<organism evidence="6 7">
    <name type="scientific">Pediococcus claussenii (strain ATCC BAA-344 / DSM 14800 / JCM 18046 / KCTC 3811 / LMG 21948 / P06)</name>
    <dbReference type="NCBI Taxonomy" id="701521"/>
    <lineage>
        <taxon>Bacteria</taxon>
        <taxon>Bacillati</taxon>
        <taxon>Bacillota</taxon>
        <taxon>Bacilli</taxon>
        <taxon>Lactobacillales</taxon>
        <taxon>Lactobacillaceae</taxon>
        <taxon>Pediococcus</taxon>
    </lineage>
</organism>
<keyword evidence="2" id="KW-0813">Transport</keyword>
<sequence length="220" mass="24381">MKLQVKELTHAYDGGQPLYENVNLKFDSGKLYTIVGESGSGKTTLLSFLAGLDVPQKGGVYLEDINIRKIGLTNYRKRDVAIVFQQFNLLNYMSALDNILTALSITKSKHRGDRQYVLDMLNKVGINELDARKNVQLLSGGQQQRVAIVRAMLVDAPIVIADEPTGNLDSENSMGIVKMFQGLAHESGKTVIIITHDVNVAEQGDIKIQLKDHQFSTYES</sequence>
<evidence type="ECO:0000313" key="6">
    <source>
        <dbReference type="EMBL" id="AEV95812.1"/>
    </source>
</evidence>
<keyword evidence="4" id="KW-0067">ATP-binding</keyword>
<dbReference type="STRING" id="701521.PECL_1594"/>
<protein>
    <submittedName>
        <fullName evidence="6">ABC transporter family protein</fullName>
    </submittedName>
</protein>
<dbReference type="CDD" id="cd03255">
    <property type="entry name" value="ABC_MJ0796_LolCDE_FtsE"/>
    <property type="match status" value="1"/>
</dbReference>
<dbReference type="Gene3D" id="3.40.50.300">
    <property type="entry name" value="P-loop containing nucleotide triphosphate hydrolases"/>
    <property type="match status" value="1"/>
</dbReference>
<accession>G8PAU4</accession>
<dbReference type="RefSeq" id="WP_014216006.1">
    <property type="nucleotide sequence ID" value="NC_016605.1"/>
</dbReference>
<evidence type="ECO:0000256" key="4">
    <source>
        <dbReference type="ARBA" id="ARBA00022840"/>
    </source>
</evidence>
<dbReference type="PANTHER" id="PTHR24220:SF689">
    <property type="entry name" value="LIPOPROTEIN-RELEASING SYSTEM ATP-BINDING PROTEIN LOLD"/>
    <property type="match status" value="1"/>
</dbReference>
<dbReference type="Proteomes" id="UP000005444">
    <property type="component" value="Chromosome"/>
</dbReference>
<keyword evidence="3" id="KW-0547">Nucleotide-binding</keyword>
<dbReference type="KEGG" id="pce:PECL_1594"/>
<dbReference type="SUPFAM" id="SSF52540">
    <property type="entry name" value="P-loop containing nucleoside triphosphate hydrolases"/>
    <property type="match status" value="1"/>
</dbReference>
<evidence type="ECO:0000313" key="7">
    <source>
        <dbReference type="Proteomes" id="UP000005444"/>
    </source>
</evidence>
<dbReference type="InterPro" id="IPR017911">
    <property type="entry name" value="MacB-like_ATP-bd"/>
</dbReference>
<dbReference type="InterPro" id="IPR017871">
    <property type="entry name" value="ABC_transporter-like_CS"/>
</dbReference>
<dbReference type="PROSITE" id="PS00211">
    <property type="entry name" value="ABC_TRANSPORTER_1"/>
    <property type="match status" value="1"/>
</dbReference>
<keyword evidence="7" id="KW-1185">Reference proteome</keyword>
<evidence type="ECO:0000256" key="3">
    <source>
        <dbReference type="ARBA" id="ARBA00022741"/>
    </source>
</evidence>
<evidence type="ECO:0000259" key="5">
    <source>
        <dbReference type="PROSITE" id="PS50893"/>
    </source>
</evidence>
<dbReference type="GO" id="GO:0022857">
    <property type="term" value="F:transmembrane transporter activity"/>
    <property type="evidence" value="ECO:0007669"/>
    <property type="project" value="TreeGrafter"/>
</dbReference>
<feature type="domain" description="ABC transporter" evidence="5">
    <location>
        <begin position="3"/>
        <end position="220"/>
    </location>
</feature>
<dbReference type="PROSITE" id="PS50893">
    <property type="entry name" value="ABC_TRANSPORTER_2"/>
    <property type="match status" value="1"/>
</dbReference>
<dbReference type="Pfam" id="PF00005">
    <property type="entry name" value="ABC_tran"/>
    <property type="match status" value="1"/>
</dbReference>
<dbReference type="eggNOG" id="COG1136">
    <property type="taxonomic scope" value="Bacteria"/>
</dbReference>
<dbReference type="InterPro" id="IPR003439">
    <property type="entry name" value="ABC_transporter-like_ATP-bd"/>
</dbReference>
<evidence type="ECO:0000256" key="1">
    <source>
        <dbReference type="ARBA" id="ARBA00005417"/>
    </source>
</evidence>
<reference evidence="6 7" key="1">
    <citation type="journal article" date="2012" name="J. Bacteriol.">
        <title>Complete Genome Sequence of the Beer Spoilage Organism Pediococcus claussenii ATCC BAA-344T.</title>
        <authorList>
            <person name="Pittet V."/>
            <person name="Abegunde T."/>
            <person name="Marfleet T."/>
            <person name="Haakensen M."/>
            <person name="Morrow K."/>
            <person name="Jayaprakash T."/>
            <person name="Schroeder K."/>
            <person name="Trost B."/>
            <person name="Byrns S."/>
            <person name="Bergsveinson J."/>
            <person name="Kusalik A."/>
            <person name="Ziola B."/>
        </authorList>
    </citation>
    <scope>NUCLEOTIDE SEQUENCE [LARGE SCALE GENOMIC DNA]</scope>
    <source>
        <strain evidence="6 7">ATCC BAA-344</strain>
    </source>
</reference>
<dbReference type="InterPro" id="IPR003593">
    <property type="entry name" value="AAA+_ATPase"/>
</dbReference>
<dbReference type="HOGENOM" id="CLU_000604_1_22_9"/>
<dbReference type="GO" id="GO:0005886">
    <property type="term" value="C:plasma membrane"/>
    <property type="evidence" value="ECO:0007669"/>
    <property type="project" value="TreeGrafter"/>
</dbReference>
<dbReference type="PATRIC" id="fig|701521.8.peg.1495"/>
<dbReference type="PANTHER" id="PTHR24220">
    <property type="entry name" value="IMPORT ATP-BINDING PROTEIN"/>
    <property type="match status" value="1"/>
</dbReference>
<comment type="similarity">
    <text evidence="1">Belongs to the ABC transporter superfamily.</text>
</comment>
<dbReference type="InterPro" id="IPR015854">
    <property type="entry name" value="ABC_transpr_LolD-like"/>
</dbReference>
<name>G8PAU4_PEDCP</name>
<dbReference type="GO" id="GO:0005524">
    <property type="term" value="F:ATP binding"/>
    <property type="evidence" value="ECO:0007669"/>
    <property type="project" value="UniProtKB-KW"/>
</dbReference>
<dbReference type="GO" id="GO:0016887">
    <property type="term" value="F:ATP hydrolysis activity"/>
    <property type="evidence" value="ECO:0007669"/>
    <property type="project" value="InterPro"/>
</dbReference>
<dbReference type="AlphaFoldDB" id="G8PAU4"/>